<gene>
    <name evidence="1" type="ORF">SLS55_010016</name>
</gene>
<evidence type="ECO:0000313" key="2">
    <source>
        <dbReference type="Proteomes" id="UP001430584"/>
    </source>
</evidence>
<reference evidence="1 2" key="1">
    <citation type="submission" date="2024-02" db="EMBL/GenBank/DDBJ databases">
        <title>De novo assembly and annotation of 12 fungi associated with fruit tree decline syndrome in Ontario, Canada.</title>
        <authorList>
            <person name="Sulman M."/>
            <person name="Ellouze W."/>
            <person name="Ilyukhin E."/>
        </authorList>
    </citation>
    <scope>NUCLEOTIDE SEQUENCE [LARGE SCALE GENOMIC DNA]</scope>
    <source>
        <strain evidence="1 2">FDS-637</strain>
    </source>
</reference>
<evidence type="ECO:0000313" key="1">
    <source>
        <dbReference type="EMBL" id="KAL0254539.1"/>
    </source>
</evidence>
<sequence>MSSDRRNDEGAPMRTLSLAEFHYFVRRRDQHVGTVSTVFGCEEGIPVFARISDYDEIEFHAPKLQTFLSHKHIAWTQGLSREPLEKRMDILRKRVDGFILAAPLRLFNEFEYYEMRDNPRLLSVGFALLRHHHLIPRLAEEVLRADRQVVVPPTFDRDLETAKGLLDRLTAAFPEAAGHLHAMSLAGAAGYYAQNRRHLPMGLKVYSRDARYDIFLLIISKMFWDEMSAAEEEDVDDDQDNKQWLSTMPIDRIVSFDHEVFDEEYEDDDDSVVYNTTEAPAFMTEQRMALHREPVVKCPDDIKALETLSLVFSAIPRCRPVPEGYGLCVDAGSQQTLVGSGGAGAAEMVEMSRSMFCRPPLVTRHFAKEWRRFAVGGQDPVFSDGGIPEFRAEDYTGQMAWVRMLEWRRYLKRCAEYAPNALAVAFLLEMHGSIQSADHFKHWCAALDHCLDNDLLRIEEDEWTTWWDALQSARTT</sequence>
<protein>
    <submittedName>
        <fullName evidence="1">Uncharacterized protein</fullName>
    </submittedName>
</protein>
<dbReference type="RefSeq" id="XP_066628410.1">
    <property type="nucleotide sequence ID" value="XM_066781408.1"/>
</dbReference>
<organism evidence="1 2">
    <name type="scientific">Diplodia seriata</name>
    <dbReference type="NCBI Taxonomy" id="420778"/>
    <lineage>
        <taxon>Eukaryota</taxon>
        <taxon>Fungi</taxon>
        <taxon>Dikarya</taxon>
        <taxon>Ascomycota</taxon>
        <taxon>Pezizomycotina</taxon>
        <taxon>Dothideomycetes</taxon>
        <taxon>Dothideomycetes incertae sedis</taxon>
        <taxon>Botryosphaeriales</taxon>
        <taxon>Botryosphaeriaceae</taxon>
        <taxon>Diplodia</taxon>
    </lineage>
</organism>
<dbReference type="EMBL" id="JAJVCZ030000011">
    <property type="protein sequence ID" value="KAL0254539.1"/>
    <property type="molecule type" value="Genomic_DNA"/>
</dbReference>
<dbReference type="GeneID" id="92014101"/>
<proteinExistence type="predicted"/>
<dbReference type="Proteomes" id="UP001430584">
    <property type="component" value="Unassembled WGS sequence"/>
</dbReference>
<keyword evidence="2" id="KW-1185">Reference proteome</keyword>
<name>A0ABR3C298_9PEZI</name>
<comment type="caution">
    <text evidence="1">The sequence shown here is derived from an EMBL/GenBank/DDBJ whole genome shotgun (WGS) entry which is preliminary data.</text>
</comment>
<accession>A0ABR3C298</accession>